<proteinExistence type="predicted"/>
<sequence length="89" mass="8945">MTDLDQLLGLLRDEPVHPRLALIDDAVMAELARRKAIAPISLGGLGLAAVAALLFGLGGTMISGVPAVAAPISPLGVPAALAPSTLLTR</sequence>
<protein>
    <submittedName>
        <fullName evidence="2">Uncharacterized protein</fullName>
    </submittedName>
</protein>
<gene>
    <name evidence="2" type="ORF">EOE18_10425</name>
</gene>
<dbReference type="RefSeq" id="WP_127709235.1">
    <property type="nucleotide sequence ID" value="NZ_SACO01000007.1"/>
</dbReference>
<organism evidence="2 3">
    <name type="scientific">Novosphingobium umbonatum</name>
    <dbReference type="NCBI Taxonomy" id="1908524"/>
    <lineage>
        <taxon>Bacteria</taxon>
        <taxon>Pseudomonadati</taxon>
        <taxon>Pseudomonadota</taxon>
        <taxon>Alphaproteobacteria</taxon>
        <taxon>Sphingomonadales</taxon>
        <taxon>Sphingomonadaceae</taxon>
        <taxon>Novosphingobium</taxon>
    </lineage>
</organism>
<dbReference type="AlphaFoldDB" id="A0A3S2UQS9"/>
<evidence type="ECO:0000313" key="3">
    <source>
        <dbReference type="Proteomes" id="UP000282837"/>
    </source>
</evidence>
<keyword evidence="1" id="KW-0812">Transmembrane</keyword>
<dbReference type="OrthoDB" id="7509688at2"/>
<keyword evidence="1" id="KW-1133">Transmembrane helix</keyword>
<comment type="caution">
    <text evidence="2">The sequence shown here is derived from an EMBL/GenBank/DDBJ whole genome shotgun (WGS) entry which is preliminary data.</text>
</comment>
<keyword evidence="1" id="KW-0472">Membrane</keyword>
<dbReference type="Proteomes" id="UP000282837">
    <property type="component" value="Unassembled WGS sequence"/>
</dbReference>
<accession>A0A3S2UQS9</accession>
<keyword evidence="3" id="KW-1185">Reference proteome</keyword>
<feature type="transmembrane region" description="Helical" evidence="1">
    <location>
        <begin position="36"/>
        <end position="62"/>
    </location>
</feature>
<dbReference type="EMBL" id="SACO01000007">
    <property type="protein sequence ID" value="RVU04587.1"/>
    <property type="molecule type" value="Genomic_DNA"/>
</dbReference>
<evidence type="ECO:0000256" key="1">
    <source>
        <dbReference type="SAM" id="Phobius"/>
    </source>
</evidence>
<evidence type="ECO:0000313" key="2">
    <source>
        <dbReference type="EMBL" id="RVU04587.1"/>
    </source>
</evidence>
<feature type="transmembrane region" description="Helical" evidence="1">
    <location>
        <begin position="68"/>
        <end position="87"/>
    </location>
</feature>
<name>A0A3S2UQS9_9SPHN</name>
<reference evidence="2 3" key="1">
    <citation type="submission" date="2019-01" db="EMBL/GenBank/DDBJ databases">
        <authorList>
            <person name="Chen W.-M."/>
        </authorList>
    </citation>
    <scope>NUCLEOTIDE SEQUENCE [LARGE SCALE GENOMIC DNA]</scope>
    <source>
        <strain evidence="2 3">FSY-9</strain>
    </source>
</reference>